<keyword evidence="5" id="KW-0460">Magnesium</keyword>
<evidence type="ECO:0000256" key="1">
    <source>
        <dbReference type="ARBA" id="ARBA00022598"/>
    </source>
</evidence>
<keyword evidence="2" id="KW-0479">Metal-binding</keyword>
<evidence type="ECO:0000256" key="2">
    <source>
        <dbReference type="ARBA" id="ARBA00022723"/>
    </source>
</evidence>
<reference evidence="7 8" key="1">
    <citation type="submission" date="2021-04" db="EMBL/GenBank/DDBJ databases">
        <title>Metabacillus sp. strain KIGAM252 whole genome sequence.</title>
        <authorList>
            <person name="Seo M.-J."/>
            <person name="Cho E.-S."/>
            <person name="Hwang C.Y."/>
            <person name="Yoon D.J."/>
        </authorList>
    </citation>
    <scope>NUCLEOTIDE SEQUENCE [LARGE SCALE GENOMIC DNA]</scope>
    <source>
        <strain evidence="7 8">KIGAM252</strain>
    </source>
</reference>
<evidence type="ECO:0000256" key="5">
    <source>
        <dbReference type="ARBA" id="ARBA00022842"/>
    </source>
</evidence>
<dbReference type="SUPFAM" id="SSF52440">
    <property type="entry name" value="PreATP-grasp domain"/>
    <property type="match status" value="1"/>
</dbReference>
<gene>
    <name evidence="7" type="ORF">J9317_18715</name>
</gene>
<dbReference type="Proteomes" id="UP000682403">
    <property type="component" value="Unassembled WGS sequence"/>
</dbReference>
<name>A0ABS5LJ40_9BACI</name>
<protein>
    <submittedName>
        <fullName evidence="7">Glutathionylspermidine synthase family protein</fullName>
    </submittedName>
</protein>
<dbReference type="Gene3D" id="3.30.1490.330">
    <property type="match status" value="1"/>
</dbReference>
<evidence type="ECO:0000256" key="3">
    <source>
        <dbReference type="ARBA" id="ARBA00022741"/>
    </source>
</evidence>
<dbReference type="EMBL" id="JAGVRK010000001">
    <property type="protein sequence ID" value="MBS2970780.1"/>
    <property type="molecule type" value="Genomic_DNA"/>
</dbReference>
<feature type="domain" description="Glutathionylspermidine synthase pre-ATP-grasp-like" evidence="6">
    <location>
        <begin position="27"/>
        <end position="413"/>
    </location>
</feature>
<evidence type="ECO:0000313" key="8">
    <source>
        <dbReference type="Proteomes" id="UP000682403"/>
    </source>
</evidence>
<proteinExistence type="predicted"/>
<evidence type="ECO:0000259" key="6">
    <source>
        <dbReference type="Pfam" id="PF03738"/>
    </source>
</evidence>
<keyword evidence="3" id="KW-0547">Nucleotide-binding</keyword>
<sequence length="416" mass="47417">MEALPRIRFPQHEKKRQTFYQTIPNFWHDLFGEPYALYDIKKLFRKEAQQIRTVTERIAAIYDKTAPLLRSLPDESMLELGFPEESVPFLRLNPLQNEGVIRRVDLVQTSSGWKHFELNADTPTFIYELFHVNGWAARHFGLEDPNEGCERALQNAIRQAVRELWDQDRAPKVVFTAHADHEEDWHTAAYLGRLFGYPHEILPIHELQLKEGDGIYTPAGVKIDVLYRQTYPIEHLVNDRSEDGSAIGVELLKLVKDGRLAILNPLSSFLLQSKAVQALIWGLHENGHSYYTDIEHEWIRQHFLPTYLEKEPFIQQGKAFVEKPAFGREGDTITVFGGDGAPLAENTLKTYSDSLKVYQEYQELPSAAIETPYGKDQAHLLVGSFVIGKKAEAFGIRAGSAITGNEAYFLPAGIRT</sequence>
<dbReference type="Pfam" id="PF03738">
    <property type="entry name" value="GSP_synth"/>
    <property type="match status" value="1"/>
</dbReference>
<keyword evidence="4" id="KW-0067">ATP-binding</keyword>
<dbReference type="RefSeq" id="WP_211561437.1">
    <property type="nucleotide sequence ID" value="NZ_JAGVRK010000001.1"/>
</dbReference>
<dbReference type="SUPFAM" id="SSF56059">
    <property type="entry name" value="Glutathione synthetase ATP-binding domain-like"/>
    <property type="match status" value="1"/>
</dbReference>
<evidence type="ECO:0000256" key="4">
    <source>
        <dbReference type="ARBA" id="ARBA00022840"/>
    </source>
</evidence>
<accession>A0ABS5LJ40</accession>
<comment type="caution">
    <text evidence="7">The sequence shown here is derived from an EMBL/GenBank/DDBJ whole genome shotgun (WGS) entry which is preliminary data.</text>
</comment>
<dbReference type="InterPro" id="IPR005494">
    <property type="entry name" value="GSPS_pre-ATP-grasp-like_dom"/>
</dbReference>
<organism evidence="7 8">
    <name type="scientific">Metabacillus flavus</name>
    <dbReference type="NCBI Taxonomy" id="2823519"/>
    <lineage>
        <taxon>Bacteria</taxon>
        <taxon>Bacillati</taxon>
        <taxon>Bacillota</taxon>
        <taxon>Bacilli</taxon>
        <taxon>Bacillales</taxon>
        <taxon>Bacillaceae</taxon>
        <taxon>Metabacillus</taxon>
    </lineage>
</organism>
<dbReference type="InterPro" id="IPR016185">
    <property type="entry name" value="PreATP-grasp_dom_sf"/>
</dbReference>
<evidence type="ECO:0000313" key="7">
    <source>
        <dbReference type="EMBL" id="MBS2970780.1"/>
    </source>
</evidence>
<keyword evidence="1" id="KW-0436">Ligase</keyword>
<keyword evidence="8" id="KW-1185">Reference proteome</keyword>